<comment type="caution">
    <text evidence="2">The sequence shown here is derived from an EMBL/GenBank/DDBJ whole genome shotgun (WGS) entry which is preliminary data.</text>
</comment>
<feature type="compositionally biased region" description="Basic and acidic residues" evidence="1">
    <location>
        <begin position="11"/>
        <end position="35"/>
    </location>
</feature>
<feature type="region of interest" description="Disordered" evidence="1">
    <location>
        <begin position="1"/>
        <end position="35"/>
    </location>
</feature>
<dbReference type="Proteomes" id="UP000094622">
    <property type="component" value="Unassembled WGS sequence"/>
</dbReference>
<feature type="compositionally biased region" description="Low complexity" evidence="1">
    <location>
        <begin position="1"/>
        <end position="10"/>
    </location>
</feature>
<organism evidence="2 3">
    <name type="scientific">Methylobrevis pamukkalensis</name>
    <dbReference type="NCBI Taxonomy" id="1439726"/>
    <lineage>
        <taxon>Bacteria</taxon>
        <taxon>Pseudomonadati</taxon>
        <taxon>Pseudomonadota</taxon>
        <taxon>Alphaproteobacteria</taxon>
        <taxon>Hyphomicrobiales</taxon>
        <taxon>Pleomorphomonadaceae</taxon>
        <taxon>Methylobrevis</taxon>
    </lineage>
</organism>
<name>A0A1E3GMR4_9HYPH</name>
<gene>
    <name evidence="2" type="ORF">A6302_04555</name>
</gene>
<dbReference type="AlphaFoldDB" id="A0A1E3GMR4"/>
<sequence length="84" mass="8847">MVLAAAGKPGKAAEKTGDRPRAGARTDLKAAGRRVGSVERAGRQLRLVTDHGGFGRFLESRLPQLLADYEAALAASAEEKESDV</sequence>
<accession>A0A1E3GMR4</accession>
<evidence type="ECO:0000313" key="2">
    <source>
        <dbReference type="EMBL" id="ODN65362.1"/>
    </source>
</evidence>
<dbReference type="EMBL" id="MCRJ01000334">
    <property type="protein sequence ID" value="ODN65362.1"/>
    <property type="molecule type" value="Genomic_DNA"/>
</dbReference>
<evidence type="ECO:0000256" key="1">
    <source>
        <dbReference type="SAM" id="MobiDB-lite"/>
    </source>
</evidence>
<reference evidence="2 3" key="1">
    <citation type="submission" date="2016-07" db="EMBL/GenBank/DDBJ databases">
        <title>Draft Genome Sequence of Methylobrevis pamukkalensis PK2.</title>
        <authorList>
            <person name="Vasilenko O.V."/>
            <person name="Doronina N.V."/>
            <person name="Shmareva M.N."/>
            <person name="Tarlachkov S.V."/>
            <person name="Mustakhimov I."/>
            <person name="Trotsenko Y.A."/>
        </authorList>
    </citation>
    <scope>NUCLEOTIDE SEQUENCE [LARGE SCALE GENOMIC DNA]</scope>
    <source>
        <strain evidence="2 3">PK2</strain>
    </source>
</reference>
<evidence type="ECO:0000313" key="3">
    <source>
        <dbReference type="Proteomes" id="UP000094622"/>
    </source>
</evidence>
<proteinExistence type="predicted"/>
<keyword evidence="3" id="KW-1185">Reference proteome</keyword>
<protein>
    <submittedName>
        <fullName evidence="2">Uncharacterized protein</fullName>
    </submittedName>
</protein>